<dbReference type="STRING" id="642780.SAMN04488570_1535"/>
<dbReference type="OrthoDB" id="4951290at2"/>
<dbReference type="Pfam" id="PF20537">
    <property type="entry name" value="DUF6752"/>
    <property type="match status" value="1"/>
</dbReference>
<evidence type="ECO:0000259" key="2">
    <source>
        <dbReference type="Pfam" id="PF20537"/>
    </source>
</evidence>
<dbReference type="InterPro" id="IPR046640">
    <property type="entry name" value="DUF6752"/>
</dbReference>
<name>A0A1H1QXV5_9ACTN</name>
<dbReference type="AlphaFoldDB" id="A0A1H1QXV5"/>
<feature type="domain" description="DUF6752" evidence="2">
    <location>
        <begin position="37"/>
        <end position="90"/>
    </location>
</feature>
<dbReference type="EMBL" id="LT629757">
    <property type="protein sequence ID" value="SDS28364.1"/>
    <property type="molecule type" value="Genomic_DNA"/>
</dbReference>
<evidence type="ECO:0000256" key="1">
    <source>
        <dbReference type="SAM" id="Coils"/>
    </source>
</evidence>
<reference evidence="4" key="1">
    <citation type="submission" date="2016-10" db="EMBL/GenBank/DDBJ databases">
        <authorList>
            <person name="Varghese N."/>
            <person name="Submissions S."/>
        </authorList>
    </citation>
    <scope>NUCLEOTIDE SEQUENCE [LARGE SCALE GENOMIC DNA]</scope>
    <source>
        <strain evidence="4">DSM 22127</strain>
    </source>
</reference>
<feature type="coiled-coil region" evidence="1">
    <location>
        <begin position="27"/>
        <end position="64"/>
    </location>
</feature>
<keyword evidence="1" id="KW-0175">Coiled coil</keyword>
<dbReference type="Proteomes" id="UP000198859">
    <property type="component" value="Chromosome I"/>
</dbReference>
<evidence type="ECO:0000313" key="3">
    <source>
        <dbReference type="EMBL" id="SDS28364.1"/>
    </source>
</evidence>
<sequence>MSSTVRARAGRALDAVARARSRAAGPGQRTDARMDRLAARIDELEAEVQECRRLNRRLAELTDVVEELLLPLSQRDEAGAREHLDRYRAGL</sequence>
<proteinExistence type="predicted"/>
<accession>A0A1H1QXV5</accession>
<organism evidence="3 4">
    <name type="scientific">Nocardioides scoriae</name>
    <dbReference type="NCBI Taxonomy" id="642780"/>
    <lineage>
        <taxon>Bacteria</taxon>
        <taxon>Bacillati</taxon>
        <taxon>Actinomycetota</taxon>
        <taxon>Actinomycetes</taxon>
        <taxon>Propionibacteriales</taxon>
        <taxon>Nocardioidaceae</taxon>
        <taxon>Nocardioides</taxon>
    </lineage>
</organism>
<dbReference type="RefSeq" id="WP_091727972.1">
    <property type="nucleotide sequence ID" value="NZ_LT629757.1"/>
</dbReference>
<keyword evidence="4" id="KW-1185">Reference proteome</keyword>
<evidence type="ECO:0000313" key="4">
    <source>
        <dbReference type="Proteomes" id="UP000198859"/>
    </source>
</evidence>
<protein>
    <recommendedName>
        <fullName evidence="2">DUF6752 domain-containing protein</fullName>
    </recommendedName>
</protein>
<gene>
    <name evidence="3" type="ORF">SAMN04488570_1535</name>
</gene>